<evidence type="ECO:0000313" key="1">
    <source>
        <dbReference type="EMBL" id="CAL5068391.1"/>
    </source>
</evidence>
<proteinExistence type="predicted"/>
<name>A0ABC9F3X0_9POAL</name>
<sequence>MAQPLRIFCREDINLNVAVRGTTVVLARANPDDVLQHWVQDFSAVGTVTDDEGQRAFALVNKATGQALVNKNIISPSDKQVHVQLGPYLSEVRVDLSMLWTLGAKDLGGGFREVRVLRDTAQTLNGLWGNVKDGTVVGVHPSRPDAPNAVWKLAPVYDQ</sequence>
<dbReference type="InterPro" id="IPR035992">
    <property type="entry name" value="Ricin_B-like_lectins"/>
</dbReference>
<dbReference type="AlphaFoldDB" id="A0ABC9F3X0"/>
<evidence type="ECO:0000313" key="2">
    <source>
        <dbReference type="Proteomes" id="UP001497457"/>
    </source>
</evidence>
<dbReference type="PANTHER" id="PTHR31257:SF24">
    <property type="entry name" value="OS12G0184300 PROTEIN"/>
    <property type="match status" value="1"/>
</dbReference>
<accession>A0ABC9F3X0</accession>
<keyword evidence="2" id="KW-1185">Reference proteome</keyword>
<dbReference type="EMBL" id="OZ075115">
    <property type="protein sequence ID" value="CAL5068391.1"/>
    <property type="molecule type" value="Genomic_DNA"/>
</dbReference>
<dbReference type="PANTHER" id="PTHR31257">
    <property type="entry name" value="RICIN B-LIKE LECTIN EULS3"/>
    <property type="match status" value="1"/>
</dbReference>
<reference evidence="1 2" key="2">
    <citation type="submission" date="2024-10" db="EMBL/GenBank/DDBJ databases">
        <authorList>
            <person name="Ryan C."/>
        </authorList>
    </citation>
    <scope>NUCLEOTIDE SEQUENCE [LARGE SCALE GENOMIC DNA]</scope>
</reference>
<dbReference type="CDD" id="cd23431">
    <property type="entry name" value="beta-trefoil_Ricin_AtEULS3-like"/>
    <property type="match status" value="1"/>
</dbReference>
<reference evidence="2" key="1">
    <citation type="submission" date="2024-06" db="EMBL/GenBank/DDBJ databases">
        <authorList>
            <person name="Ryan C."/>
        </authorList>
    </citation>
    <scope>NUCLEOTIDE SEQUENCE [LARGE SCALE GENOMIC DNA]</scope>
</reference>
<organism evidence="1 2">
    <name type="scientific">Urochloa decumbens</name>
    <dbReference type="NCBI Taxonomy" id="240449"/>
    <lineage>
        <taxon>Eukaryota</taxon>
        <taxon>Viridiplantae</taxon>
        <taxon>Streptophyta</taxon>
        <taxon>Embryophyta</taxon>
        <taxon>Tracheophyta</taxon>
        <taxon>Spermatophyta</taxon>
        <taxon>Magnoliopsida</taxon>
        <taxon>Liliopsida</taxon>
        <taxon>Poales</taxon>
        <taxon>Poaceae</taxon>
        <taxon>PACMAD clade</taxon>
        <taxon>Panicoideae</taxon>
        <taxon>Panicodae</taxon>
        <taxon>Paniceae</taxon>
        <taxon>Melinidinae</taxon>
        <taxon>Urochloa</taxon>
    </lineage>
</organism>
<evidence type="ECO:0008006" key="3">
    <source>
        <dbReference type="Google" id="ProtNLM"/>
    </source>
</evidence>
<dbReference type="Proteomes" id="UP001497457">
    <property type="component" value="Chromosome 5rd"/>
</dbReference>
<protein>
    <recommendedName>
        <fullName evidence="3">Ricin B lectin domain-containing protein</fullName>
    </recommendedName>
</protein>
<dbReference type="InterPro" id="IPR040249">
    <property type="entry name" value="Ricin_B-like_lectin_EULS3-like"/>
</dbReference>
<dbReference type="SUPFAM" id="SSF50370">
    <property type="entry name" value="Ricin B-like lectins"/>
    <property type="match status" value="1"/>
</dbReference>
<gene>
    <name evidence="1" type="ORF">URODEC1_LOCUS101548</name>
</gene>